<dbReference type="InParanoid" id="A0A1E7FR58"/>
<dbReference type="AlphaFoldDB" id="A0A1E7FR58"/>
<feature type="region of interest" description="Disordered" evidence="1">
    <location>
        <begin position="1"/>
        <end position="40"/>
    </location>
</feature>
<evidence type="ECO:0000256" key="1">
    <source>
        <dbReference type="SAM" id="MobiDB-lite"/>
    </source>
</evidence>
<protein>
    <submittedName>
        <fullName evidence="2">Uncharacterized protein</fullName>
    </submittedName>
</protein>
<organism evidence="2 3">
    <name type="scientific">Fragilariopsis cylindrus CCMP1102</name>
    <dbReference type="NCBI Taxonomy" id="635003"/>
    <lineage>
        <taxon>Eukaryota</taxon>
        <taxon>Sar</taxon>
        <taxon>Stramenopiles</taxon>
        <taxon>Ochrophyta</taxon>
        <taxon>Bacillariophyta</taxon>
        <taxon>Bacillariophyceae</taxon>
        <taxon>Bacillariophycidae</taxon>
        <taxon>Bacillariales</taxon>
        <taxon>Bacillariaceae</taxon>
        <taxon>Fragilariopsis</taxon>
    </lineage>
</organism>
<accession>A0A1E7FR58</accession>
<dbReference type="KEGG" id="fcy:FRACYDRAFT_234269"/>
<evidence type="ECO:0000313" key="3">
    <source>
        <dbReference type="Proteomes" id="UP000095751"/>
    </source>
</evidence>
<name>A0A1E7FR58_9STRA</name>
<feature type="compositionally biased region" description="Polar residues" evidence="1">
    <location>
        <begin position="232"/>
        <end position="254"/>
    </location>
</feature>
<evidence type="ECO:0000313" key="2">
    <source>
        <dbReference type="EMBL" id="OEU20636.1"/>
    </source>
</evidence>
<dbReference type="EMBL" id="KV784354">
    <property type="protein sequence ID" value="OEU20636.1"/>
    <property type="molecule type" value="Genomic_DNA"/>
</dbReference>
<dbReference type="Proteomes" id="UP000095751">
    <property type="component" value="Unassembled WGS sequence"/>
</dbReference>
<dbReference type="OrthoDB" id="55432at2759"/>
<keyword evidence="3" id="KW-1185">Reference proteome</keyword>
<reference evidence="2 3" key="1">
    <citation type="submission" date="2016-09" db="EMBL/GenBank/DDBJ databases">
        <title>Extensive genetic diversity and differential bi-allelic expression allows diatom success in the polar Southern Ocean.</title>
        <authorList>
            <consortium name="DOE Joint Genome Institute"/>
            <person name="Mock T."/>
            <person name="Otillar R.P."/>
            <person name="Strauss J."/>
            <person name="Dupont C."/>
            <person name="Frickenhaus S."/>
            <person name="Maumus F."/>
            <person name="Mcmullan M."/>
            <person name="Sanges R."/>
            <person name="Schmutz J."/>
            <person name="Toseland A."/>
            <person name="Valas R."/>
            <person name="Veluchamy A."/>
            <person name="Ward B.J."/>
            <person name="Allen A."/>
            <person name="Barry K."/>
            <person name="Falciatore A."/>
            <person name="Ferrante M."/>
            <person name="Fortunato A.E."/>
            <person name="Gloeckner G."/>
            <person name="Gruber A."/>
            <person name="Hipkin R."/>
            <person name="Janech M."/>
            <person name="Kroth P."/>
            <person name="Leese F."/>
            <person name="Lindquist E."/>
            <person name="Lyon B.R."/>
            <person name="Martin J."/>
            <person name="Mayer C."/>
            <person name="Parker M."/>
            <person name="Quesneville H."/>
            <person name="Raymond J."/>
            <person name="Uhlig C."/>
            <person name="Valentin K.U."/>
            <person name="Worden A.Z."/>
            <person name="Armbrust E.V."/>
            <person name="Bowler C."/>
            <person name="Green B."/>
            <person name="Moulton V."/>
            <person name="Van Oosterhout C."/>
            <person name="Grigoriev I."/>
        </authorList>
    </citation>
    <scope>NUCLEOTIDE SEQUENCE [LARGE SCALE GENOMIC DNA]</scope>
    <source>
        <strain evidence="2 3">CCMP1102</strain>
    </source>
</reference>
<proteinExistence type="predicted"/>
<gene>
    <name evidence="2" type="ORF">FRACYDRAFT_234269</name>
</gene>
<feature type="region of interest" description="Disordered" evidence="1">
    <location>
        <begin position="191"/>
        <end position="259"/>
    </location>
</feature>
<feature type="region of interest" description="Disordered" evidence="1">
    <location>
        <begin position="107"/>
        <end position="135"/>
    </location>
</feature>
<feature type="compositionally biased region" description="Basic and acidic residues" evidence="1">
    <location>
        <begin position="1"/>
        <end position="18"/>
    </location>
</feature>
<sequence>MATSRSSRDDKLLTKTEQQEQEQEQQEIISKDDDAHNSNDITLLQKQPITNDQLLTNVFDPSKIKNFLYKEEPNMARLNGPSLDLISTTAALLLKSIVEKAIRLDNDNGSSSSLQQQQQQQQQRNNKEGDKGPPEQILITSTHLKRLISSSNPSLEFLQETYENVIDKDGSARVSSLREYIPAVKKVKVKQVNKRGAAAHPSSSIINQTDNSKDENNNNNSNNSKRRRKTDSGTYRSSAFIDNNTNNKDNSLFSSDDAPLKKAIADATNTKESRMLDKIIADEDDYD</sequence>